<dbReference type="Proteomes" id="UP000075881">
    <property type="component" value="Unassembled WGS sequence"/>
</dbReference>
<dbReference type="VEuPathDB" id="VectorBase:ACHR014162"/>
<protein>
    <submittedName>
        <fullName evidence="1">Uncharacterized protein</fullName>
    </submittedName>
</protein>
<sequence>MLFYMRIAIVRSGWSSICTHWILTRFSANVLSIEADLSQQRNRSVRCIPREEFNDNYLSCPHSVRFVHDVKMHVIVRVVLSYECAKGKHWRRKDNVHKDAVQRYIAFQAYRPEPGIIGVVPLIVRKNCRAWRRF</sequence>
<keyword evidence="2" id="KW-1185">Reference proteome</keyword>
<dbReference type="EnsemblMetazoa" id="ACHR014162-RA">
    <property type="protein sequence ID" value="ACHR014162-PA"/>
    <property type="gene ID" value="ACHR014162"/>
</dbReference>
<reference evidence="2" key="1">
    <citation type="submission" date="2013-03" db="EMBL/GenBank/DDBJ databases">
        <title>The Genome Sequence of Anopheles christyi ACHKN1017.</title>
        <authorList>
            <consortium name="The Broad Institute Genomics Platform"/>
            <person name="Neafsey D.E."/>
            <person name="Besansky N."/>
            <person name="Walker B."/>
            <person name="Young S.K."/>
            <person name="Zeng Q."/>
            <person name="Gargeya S."/>
            <person name="Fitzgerald M."/>
            <person name="Haas B."/>
            <person name="Abouelleil A."/>
            <person name="Allen A.W."/>
            <person name="Alvarado L."/>
            <person name="Arachchi H.M."/>
            <person name="Berlin A.M."/>
            <person name="Chapman S.B."/>
            <person name="Gainer-Dewar J."/>
            <person name="Goldberg J."/>
            <person name="Griggs A."/>
            <person name="Gujja S."/>
            <person name="Hansen M."/>
            <person name="Howarth C."/>
            <person name="Imamovic A."/>
            <person name="Ireland A."/>
            <person name="Larimer J."/>
            <person name="McCowan C."/>
            <person name="Murphy C."/>
            <person name="Pearson M."/>
            <person name="Poon T.W."/>
            <person name="Priest M."/>
            <person name="Roberts A."/>
            <person name="Saif S."/>
            <person name="Shea T."/>
            <person name="Sisk P."/>
            <person name="Sykes S."/>
            <person name="Wortman J."/>
            <person name="Nusbaum C."/>
            <person name="Birren B."/>
        </authorList>
    </citation>
    <scope>NUCLEOTIDE SEQUENCE [LARGE SCALE GENOMIC DNA]</scope>
    <source>
        <strain evidence="2">ACHKN1017</strain>
    </source>
</reference>
<name>A0A182KI70_9DIPT</name>
<evidence type="ECO:0000313" key="1">
    <source>
        <dbReference type="EnsemblMetazoa" id="ACHR014162-PA"/>
    </source>
</evidence>
<reference evidence="1" key="2">
    <citation type="submission" date="2020-05" db="UniProtKB">
        <authorList>
            <consortium name="EnsemblMetazoa"/>
        </authorList>
    </citation>
    <scope>IDENTIFICATION</scope>
    <source>
        <strain evidence="1">ACHKN1017</strain>
    </source>
</reference>
<accession>A0A182KI70</accession>
<dbReference type="AlphaFoldDB" id="A0A182KI70"/>
<organism evidence="1 2">
    <name type="scientific">Anopheles christyi</name>
    <dbReference type="NCBI Taxonomy" id="43041"/>
    <lineage>
        <taxon>Eukaryota</taxon>
        <taxon>Metazoa</taxon>
        <taxon>Ecdysozoa</taxon>
        <taxon>Arthropoda</taxon>
        <taxon>Hexapoda</taxon>
        <taxon>Insecta</taxon>
        <taxon>Pterygota</taxon>
        <taxon>Neoptera</taxon>
        <taxon>Endopterygota</taxon>
        <taxon>Diptera</taxon>
        <taxon>Nematocera</taxon>
        <taxon>Culicoidea</taxon>
        <taxon>Culicidae</taxon>
        <taxon>Anophelinae</taxon>
        <taxon>Anopheles</taxon>
    </lineage>
</organism>
<evidence type="ECO:0000313" key="2">
    <source>
        <dbReference type="Proteomes" id="UP000075881"/>
    </source>
</evidence>
<proteinExistence type="predicted"/>